<gene>
    <name evidence="3" type="ORF">GL263_12935</name>
</gene>
<dbReference type="InterPro" id="IPR005123">
    <property type="entry name" value="Oxoglu/Fe-dep_dioxygenase_dom"/>
</dbReference>
<protein>
    <submittedName>
        <fullName evidence="3">ArpA protein</fullName>
    </submittedName>
</protein>
<organism evidence="3 4">
    <name type="scientific">Streptomyces durbertensis</name>
    <dbReference type="NCBI Taxonomy" id="2448886"/>
    <lineage>
        <taxon>Bacteria</taxon>
        <taxon>Bacillati</taxon>
        <taxon>Actinomycetota</taxon>
        <taxon>Actinomycetes</taxon>
        <taxon>Kitasatosporales</taxon>
        <taxon>Streptomycetaceae</taxon>
        <taxon>Streptomyces</taxon>
    </lineage>
</organism>
<keyword evidence="1" id="KW-0408">Iron</keyword>
<evidence type="ECO:0000259" key="2">
    <source>
        <dbReference type="PROSITE" id="PS51471"/>
    </source>
</evidence>
<sequence length="294" mass="32810">MSTSPAHTLTSPALTLDEVVDTERYPLTDPAGARVRRVVADARRDLAAEGCTVLTDFVRPELHEALREQCADLAPRAHYDVETVNVYNIDVDPDLPADHPGRVPFRRGNAFVARDLIPAEALISVLYRDEAFRRFVAECFGLPRLHPLADPLSGLVLNVVRPGMEHPWHFDTNEYTVSMLTQQPDAGGEFEYCPGIRTAESENFDDVRDVITGGGRRLVRRLPLRPGDLQLFKGRYSLHRVSPVAGERDRHSAIFAYSERPGVVGSPARTRQLFGRVLPEHHAGHAVRTDELLD</sequence>
<evidence type="ECO:0000313" key="3">
    <source>
        <dbReference type="EMBL" id="MBB1244460.1"/>
    </source>
</evidence>
<evidence type="ECO:0000313" key="4">
    <source>
        <dbReference type="Proteomes" id="UP000766698"/>
    </source>
</evidence>
<dbReference type="SUPFAM" id="SSF51197">
    <property type="entry name" value="Clavaminate synthase-like"/>
    <property type="match status" value="1"/>
</dbReference>
<evidence type="ECO:0000256" key="1">
    <source>
        <dbReference type="RuleBase" id="RU003682"/>
    </source>
</evidence>
<dbReference type="Pfam" id="PF23169">
    <property type="entry name" value="HalD"/>
    <property type="match status" value="1"/>
</dbReference>
<comment type="similarity">
    <text evidence="1">Belongs to the iron/ascorbate-dependent oxidoreductase family.</text>
</comment>
<keyword evidence="1" id="KW-0479">Metal-binding</keyword>
<feature type="domain" description="Fe2OG dioxygenase" evidence="2">
    <location>
        <begin position="150"/>
        <end position="261"/>
    </location>
</feature>
<name>A0ABR6EGJ8_9ACTN</name>
<dbReference type="Proteomes" id="UP000766698">
    <property type="component" value="Unassembled WGS sequence"/>
</dbReference>
<keyword evidence="1" id="KW-0560">Oxidoreductase</keyword>
<comment type="caution">
    <text evidence="3">The sequence shown here is derived from an EMBL/GenBank/DDBJ whole genome shotgun (WGS) entry which is preliminary data.</text>
</comment>
<reference evidence="4" key="1">
    <citation type="journal article" date="2020" name="Syst. Appl. Microbiol.">
        <title>Streptomyces alkaliterrae sp. nov., isolated from an alkaline soil, and emended descriptions of Streptomyces alkaliphilus, Streptomyces calidiresistens and Streptomyces durbertensis.</title>
        <authorList>
            <person name="Swiecimska M."/>
            <person name="Golinska P."/>
            <person name="Nouioui I."/>
            <person name="Wypij M."/>
            <person name="Rai M."/>
            <person name="Sangal V."/>
            <person name="Goodfellow M."/>
        </authorList>
    </citation>
    <scope>NUCLEOTIDE SEQUENCE [LARGE SCALE GENOMIC DNA]</scope>
    <source>
        <strain evidence="4">DSM 104538</strain>
    </source>
</reference>
<dbReference type="EMBL" id="WMLF01000159">
    <property type="protein sequence ID" value="MBB1244460.1"/>
    <property type="molecule type" value="Genomic_DNA"/>
</dbReference>
<proteinExistence type="inferred from homology"/>
<dbReference type="Gene3D" id="2.60.120.620">
    <property type="entry name" value="q2cbj1_9rhob like domain"/>
    <property type="match status" value="1"/>
</dbReference>
<keyword evidence="4" id="KW-1185">Reference proteome</keyword>
<dbReference type="PROSITE" id="PS51471">
    <property type="entry name" value="FE2OG_OXY"/>
    <property type="match status" value="1"/>
</dbReference>
<dbReference type="RefSeq" id="WP_182855818.1">
    <property type="nucleotide sequence ID" value="NZ_WMLF01000159.1"/>
</dbReference>
<accession>A0ABR6EGJ8</accession>
<dbReference type="InterPro" id="IPR056470">
    <property type="entry name" value="BesD/HalB-like"/>
</dbReference>